<dbReference type="AlphaFoldDB" id="A0ABD5VF73"/>
<evidence type="ECO:0000313" key="4">
    <source>
        <dbReference type="Proteomes" id="UP001596395"/>
    </source>
</evidence>
<dbReference type="RefSeq" id="WP_336350945.1">
    <property type="nucleotide sequence ID" value="NZ_JAZAQL010000002.1"/>
</dbReference>
<feature type="transmembrane region" description="Helical" evidence="1">
    <location>
        <begin position="172"/>
        <end position="190"/>
    </location>
</feature>
<dbReference type="PANTHER" id="PTHR36435">
    <property type="entry name" value="SLR1288 PROTEIN"/>
    <property type="match status" value="1"/>
</dbReference>
<dbReference type="GO" id="GO:0080120">
    <property type="term" value="P:CAAX-box protein maturation"/>
    <property type="evidence" value="ECO:0007669"/>
    <property type="project" value="UniProtKB-ARBA"/>
</dbReference>
<name>A0ABD5VF73_9EURY</name>
<evidence type="ECO:0000259" key="2">
    <source>
        <dbReference type="Pfam" id="PF02517"/>
    </source>
</evidence>
<keyword evidence="1" id="KW-1133">Transmembrane helix</keyword>
<feature type="transmembrane region" description="Helical" evidence="1">
    <location>
        <begin position="58"/>
        <end position="79"/>
    </location>
</feature>
<dbReference type="InterPro" id="IPR052710">
    <property type="entry name" value="CAAX_protease"/>
</dbReference>
<comment type="caution">
    <text evidence="3">The sequence shown here is derived from an EMBL/GenBank/DDBJ whole genome shotgun (WGS) entry which is preliminary data.</text>
</comment>
<dbReference type="EC" id="3.4.-.-" evidence="3"/>
<evidence type="ECO:0000313" key="3">
    <source>
        <dbReference type="EMBL" id="MFC6954000.1"/>
    </source>
</evidence>
<dbReference type="Pfam" id="PF02517">
    <property type="entry name" value="Rce1-like"/>
    <property type="match status" value="1"/>
</dbReference>
<proteinExistence type="predicted"/>
<dbReference type="Proteomes" id="UP001596395">
    <property type="component" value="Unassembled WGS sequence"/>
</dbReference>
<protein>
    <submittedName>
        <fullName evidence="3">CPBP family intramembrane glutamic endopeptidase</fullName>
        <ecNumber evidence="3">3.4.-.-</ecNumber>
    </submittedName>
</protein>
<feature type="transmembrane region" description="Helical" evidence="1">
    <location>
        <begin position="202"/>
        <end position="220"/>
    </location>
</feature>
<dbReference type="PANTHER" id="PTHR36435:SF1">
    <property type="entry name" value="CAAX AMINO TERMINAL PROTEASE FAMILY PROTEIN"/>
    <property type="match status" value="1"/>
</dbReference>
<keyword evidence="3" id="KW-0378">Hydrolase</keyword>
<evidence type="ECO:0000256" key="1">
    <source>
        <dbReference type="SAM" id="Phobius"/>
    </source>
</evidence>
<keyword evidence="1" id="KW-0472">Membrane</keyword>
<accession>A0ABD5VF73</accession>
<keyword evidence="1" id="KW-0812">Transmembrane</keyword>
<feature type="transmembrane region" description="Helical" evidence="1">
    <location>
        <begin position="138"/>
        <end position="160"/>
    </location>
</feature>
<feature type="transmembrane region" description="Helical" evidence="1">
    <location>
        <begin position="99"/>
        <end position="118"/>
    </location>
</feature>
<organism evidence="3 4">
    <name type="scientific">Halorubellus litoreus</name>
    <dbReference type="NCBI Taxonomy" id="755308"/>
    <lineage>
        <taxon>Archaea</taxon>
        <taxon>Methanobacteriati</taxon>
        <taxon>Methanobacteriota</taxon>
        <taxon>Stenosarchaea group</taxon>
        <taxon>Halobacteria</taxon>
        <taxon>Halobacteriales</taxon>
        <taxon>Halorubellaceae</taxon>
        <taxon>Halorubellus</taxon>
    </lineage>
</organism>
<dbReference type="EMBL" id="JBHSXN010000002">
    <property type="protein sequence ID" value="MFC6954000.1"/>
    <property type="molecule type" value="Genomic_DNA"/>
</dbReference>
<gene>
    <name evidence="3" type="ORF">ACFQGB_14105</name>
</gene>
<dbReference type="GO" id="GO:0004175">
    <property type="term" value="F:endopeptidase activity"/>
    <property type="evidence" value="ECO:0007669"/>
    <property type="project" value="UniProtKB-ARBA"/>
</dbReference>
<feature type="domain" description="CAAX prenyl protease 2/Lysostaphin resistance protein A-like" evidence="2">
    <location>
        <begin position="140"/>
        <end position="239"/>
    </location>
</feature>
<keyword evidence="4" id="KW-1185">Reference proteome</keyword>
<feature type="transmembrane region" description="Helical" evidence="1">
    <location>
        <begin position="12"/>
        <end position="38"/>
    </location>
</feature>
<dbReference type="InterPro" id="IPR003675">
    <property type="entry name" value="Rce1/LyrA-like_dom"/>
</dbReference>
<sequence>MSVESRDAWSPGRFVAAALAMAFVGAVGIFAIAVWQTVVYGLVTDLVWEPPLSGARQQILSTVALGLATTMTAGIYLAYTNRSLSFLDVRTPTLREAAWAIGGLVALFALLQVISVAFETFGISTSQHSTTQAAESEPSLLLPLVPLSLLIIGPGEELLYRNVVQKSLYEHAPRWAAVLTGSVIFALVHIPAYSTGGTTGELVATLAVVFTLSLVLGTVYERTENLVVPAFVHGSYNAILFGFEYLEKTAAVVVPALL</sequence>
<reference evidence="3 4" key="1">
    <citation type="journal article" date="2019" name="Int. J. Syst. Evol. Microbiol.">
        <title>The Global Catalogue of Microorganisms (GCM) 10K type strain sequencing project: providing services to taxonomists for standard genome sequencing and annotation.</title>
        <authorList>
            <consortium name="The Broad Institute Genomics Platform"/>
            <consortium name="The Broad Institute Genome Sequencing Center for Infectious Disease"/>
            <person name="Wu L."/>
            <person name="Ma J."/>
        </authorList>
    </citation>
    <scope>NUCLEOTIDE SEQUENCE [LARGE SCALE GENOMIC DNA]</scope>
    <source>
        <strain evidence="3 4">GX26</strain>
    </source>
</reference>